<feature type="domain" description="PD-(D/E)XK nuclease" evidence="1">
    <location>
        <begin position="53"/>
        <end position="156"/>
    </location>
</feature>
<sequence>MSGQKAVQNGKAFESKIFAVLKQLPGVNVIKDIPYPSIYSAYSTKHKTKMEFRAENITLTFETLDYQGNKITKTRLFSSLNIECKYQEDSGTTDEKYPLVYENALISDAEATLFVYEDPQKNIKRGALEFMYDKALNSGERLIVMDFDSFLDNVNNQYQLDLNSESLEQGSELFQAHHPGLKMLESYSRKRFNQAISGNEQCGVYFSEYLDCQRDFHNFVAMNGVRSRDYLPYLNELRDLRAGITKCINLNKEI</sequence>
<dbReference type="Pfam" id="PF20472">
    <property type="entry name" value="PDDEXK_11"/>
    <property type="match status" value="1"/>
</dbReference>
<reference evidence="2" key="1">
    <citation type="submission" date="2022-06" db="EMBL/GenBank/DDBJ databases">
        <authorList>
            <person name="Goudenege D."/>
            <person name="Le Roux F."/>
        </authorList>
    </citation>
    <scope>NUCLEOTIDE SEQUENCE</scope>
    <source>
        <strain evidence="2">12-063</strain>
    </source>
</reference>
<accession>A0ABN8TMA9</accession>
<comment type="caution">
    <text evidence="2">The sequence shown here is derived from an EMBL/GenBank/DDBJ whole genome shotgun (WGS) entry which is preliminary data.</text>
</comment>
<organism evidence="2 3">
    <name type="scientific">Vibrio aestuarianus</name>
    <dbReference type="NCBI Taxonomy" id="28171"/>
    <lineage>
        <taxon>Bacteria</taxon>
        <taxon>Pseudomonadati</taxon>
        <taxon>Pseudomonadota</taxon>
        <taxon>Gammaproteobacteria</taxon>
        <taxon>Vibrionales</taxon>
        <taxon>Vibrionaceae</taxon>
        <taxon>Vibrio</taxon>
    </lineage>
</organism>
<proteinExistence type="predicted"/>
<evidence type="ECO:0000259" key="1">
    <source>
        <dbReference type="Pfam" id="PF20472"/>
    </source>
</evidence>
<protein>
    <recommendedName>
        <fullName evidence="1">PD-(D/E)XK nuclease domain-containing protein</fullName>
    </recommendedName>
</protein>
<gene>
    <name evidence="2" type="ORF">VAE063_40009</name>
</gene>
<dbReference type="RefSeq" id="WP_261925496.1">
    <property type="nucleotide sequence ID" value="NZ_CALYLK010000086.1"/>
</dbReference>
<dbReference type="EMBL" id="CALYLK010000086">
    <property type="protein sequence ID" value="CAH8207131.1"/>
    <property type="molecule type" value="Genomic_DNA"/>
</dbReference>
<dbReference type="InterPro" id="IPR046821">
    <property type="entry name" value="PDDEXK_11"/>
</dbReference>
<evidence type="ECO:0000313" key="2">
    <source>
        <dbReference type="EMBL" id="CAH8207131.1"/>
    </source>
</evidence>
<dbReference type="Proteomes" id="UP001152658">
    <property type="component" value="Unassembled WGS sequence"/>
</dbReference>
<keyword evidence="3" id="KW-1185">Reference proteome</keyword>
<name>A0ABN8TMA9_9VIBR</name>
<evidence type="ECO:0000313" key="3">
    <source>
        <dbReference type="Proteomes" id="UP001152658"/>
    </source>
</evidence>